<sequence length="55" mass="6053">MSQAQDPQEPKPSKTPLILGLIFVILMVVLIGGMWAIDYYNAPENQQAVHAADDN</sequence>
<gene>
    <name evidence="2" type="ORF">Azoinq_08715</name>
</gene>
<evidence type="ECO:0000313" key="2">
    <source>
        <dbReference type="EMBL" id="QWT47956.1"/>
    </source>
</evidence>
<dbReference type="KEGG" id="aiq:Azoinq_08715"/>
<name>A0A975XTP3_9RHOO</name>
<reference evidence="2" key="1">
    <citation type="submission" date="2020-11" db="EMBL/GenBank/DDBJ databases">
        <title>Azospira inquinata sp. nov.</title>
        <authorList>
            <person name="Moe W.M."/>
            <person name="Mikes M.C."/>
        </authorList>
    </citation>
    <scope>NUCLEOTIDE SEQUENCE</scope>
    <source>
        <strain evidence="2">Azo-3</strain>
    </source>
</reference>
<dbReference type="AlphaFoldDB" id="A0A975XTP3"/>
<keyword evidence="1" id="KW-0472">Membrane</keyword>
<proteinExistence type="predicted"/>
<dbReference type="EMBL" id="CP064782">
    <property type="protein sequence ID" value="QWT47956.1"/>
    <property type="molecule type" value="Genomic_DNA"/>
</dbReference>
<evidence type="ECO:0000313" key="3">
    <source>
        <dbReference type="Proteomes" id="UP000683428"/>
    </source>
</evidence>
<organism evidence="2 3">
    <name type="scientific">Azospira inquinata</name>
    <dbReference type="NCBI Taxonomy" id="2785627"/>
    <lineage>
        <taxon>Bacteria</taxon>
        <taxon>Pseudomonadati</taxon>
        <taxon>Pseudomonadota</taxon>
        <taxon>Betaproteobacteria</taxon>
        <taxon>Rhodocyclales</taxon>
        <taxon>Rhodocyclaceae</taxon>
        <taxon>Azospira</taxon>
    </lineage>
</organism>
<dbReference type="RefSeq" id="WP_216129950.1">
    <property type="nucleotide sequence ID" value="NZ_CP064782.1"/>
</dbReference>
<keyword evidence="3" id="KW-1185">Reference proteome</keyword>
<evidence type="ECO:0000256" key="1">
    <source>
        <dbReference type="SAM" id="Phobius"/>
    </source>
</evidence>
<keyword evidence="1" id="KW-1133">Transmembrane helix</keyword>
<dbReference type="Proteomes" id="UP000683428">
    <property type="component" value="Chromosome"/>
</dbReference>
<feature type="transmembrane region" description="Helical" evidence="1">
    <location>
        <begin position="17"/>
        <end position="37"/>
    </location>
</feature>
<accession>A0A975XTP3</accession>
<protein>
    <submittedName>
        <fullName evidence="2">Uncharacterized protein</fullName>
    </submittedName>
</protein>
<keyword evidence="1" id="KW-0812">Transmembrane</keyword>